<evidence type="ECO:0000256" key="3">
    <source>
        <dbReference type="ARBA" id="ARBA00022475"/>
    </source>
</evidence>
<evidence type="ECO:0000256" key="7">
    <source>
        <dbReference type="ARBA" id="ARBA00023136"/>
    </source>
</evidence>
<evidence type="ECO:0000256" key="2">
    <source>
        <dbReference type="ARBA" id="ARBA00007555"/>
    </source>
</evidence>
<keyword evidence="10" id="KW-1185">Reference proteome</keyword>
<sequence length="414" mass="45937">MQTACPNCDLIIEVPRIAAKQVAVCPHCHTKLCSANLNNDARIVALSLSSLIMLLSSMFYPFISFSSSGITQTITLPDAARILFNYDSDLLGIFIDLSIIGLPMALLVTLIPLHLGLLKVLPYGFAKRLLKYTLAIEPWVMSEIFLIGVLVSMVKIMSMADISFGVSFWAYVAFVIFYIATLTQLNHRRLWDQVQPIKAIKYVHHSHRAIDNNVRSCHVCHQLSDSQYCTRCNTKTHIRNPHSVQKAAAWLITSVACYIPANIFPIMYTTSLGDESPSTLIGGVIVLWQAGSYPIALIIFLASVVVPLAKALILTLLCLLVSKPANSQTKGYTKVYLLTEFIGRWSMIDVFVVAILVALVQLGNLMSVTPGIGTIFFTVMVICQMLAAHAFDPRLLWDSPSNDNKHNQLEKKHE</sequence>
<feature type="transmembrane region" description="Helical" evidence="8">
    <location>
        <begin position="43"/>
        <end position="63"/>
    </location>
</feature>
<dbReference type="STRING" id="187330.AMS58_10325"/>
<dbReference type="PANTHER" id="PTHR30462">
    <property type="entry name" value="INTERMEMBRANE TRANSPORT PROTEIN PQIB-RELATED"/>
    <property type="match status" value="1"/>
</dbReference>
<dbReference type="CDD" id="cd20335">
    <property type="entry name" value="BRcat_RBR"/>
    <property type="match status" value="1"/>
</dbReference>
<feature type="transmembrane region" description="Helical" evidence="8">
    <location>
        <begin position="93"/>
        <end position="118"/>
    </location>
</feature>
<dbReference type="GO" id="GO:0005886">
    <property type="term" value="C:plasma membrane"/>
    <property type="evidence" value="ECO:0007669"/>
    <property type="project" value="UniProtKB-SubCell"/>
</dbReference>
<accession>A0A0N1EK43</accession>
<evidence type="ECO:0000313" key="10">
    <source>
        <dbReference type="Proteomes" id="UP000037848"/>
    </source>
</evidence>
<keyword evidence="5 8" id="KW-0812">Transmembrane</keyword>
<keyword evidence="6 8" id="KW-1133">Transmembrane helix</keyword>
<keyword evidence="7 8" id="KW-0472">Membrane</keyword>
<feature type="transmembrane region" description="Helical" evidence="8">
    <location>
        <begin position="295"/>
        <end position="321"/>
    </location>
</feature>
<dbReference type="AlphaFoldDB" id="A0A0N1EK43"/>
<comment type="subcellular location">
    <subcellularLocation>
        <location evidence="1">Cell inner membrane</location>
        <topology evidence="1">Multi-pass membrane protein</topology>
    </subcellularLocation>
</comment>
<evidence type="ECO:0000256" key="5">
    <source>
        <dbReference type="ARBA" id="ARBA00022692"/>
    </source>
</evidence>
<feature type="transmembrane region" description="Helical" evidence="8">
    <location>
        <begin position="139"/>
        <end position="156"/>
    </location>
</feature>
<evidence type="ECO:0000313" key="9">
    <source>
        <dbReference type="EMBL" id="KPH63533.1"/>
    </source>
</evidence>
<feature type="transmembrane region" description="Helical" evidence="8">
    <location>
        <begin position="162"/>
        <end position="180"/>
    </location>
</feature>
<reference evidence="9 10" key="1">
    <citation type="submission" date="2015-08" db="EMBL/GenBank/DDBJ databases">
        <title>Draft Genome Sequence of Pseudoalteromonas porphyrae UCD-SED14.</title>
        <authorList>
            <person name="Coil D.A."/>
            <person name="Jospin G."/>
            <person name="Lee R.D."/>
            <person name="Eisen J.A."/>
        </authorList>
    </citation>
    <scope>NUCLEOTIDE SEQUENCE [LARGE SCALE GENOMIC DNA]</scope>
    <source>
        <strain evidence="9 10">UCD-SED14</strain>
    </source>
</reference>
<evidence type="ECO:0000256" key="4">
    <source>
        <dbReference type="ARBA" id="ARBA00022519"/>
    </source>
</evidence>
<feature type="transmembrane region" description="Helical" evidence="8">
    <location>
        <begin position="368"/>
        <end position="391"/>
    </location>
</feature>
<dbReference type="PANTHER" id="PTHR30462:SF3">
    <property type="entry name" value="INTERMEMBRANE TRANSPORT PROTEIN PQIA"/>
    <property type="match status" value="1"/>
</dbReference>
<evidence type="ECO:0000256" key="1">
    <source>
        <dbReference type="ARBA" id="ARBA00004429"/>
    </source>
</evidence>
<comment type="caution">
    <text evidence="9">The sequence shown here is derived from an EMBL/GenBank/DDBJ whole genome shotgun (WGS) entry which is preliminary data.</text>
</comment>
<dbReference type="EMBL" id="LHPH01000008">
    <property type="protein sequence ID" value="KPH63533.1"/>
    <property type="molecule type" value="Genomic_DNA"/>
</dbReference>
<dbReference type="Pfam" id="PF04403">
    <property type="entry name" value="PqiA"/>
    <property type="match status" value="2"/>
</dbReference>
<feature type="transmembrane region" description="Helical" evidence="8">
    <location>
        <begin position="247"/>
        <end position="268"/>
    </location>
</feature>
<feature type="transmembrane region" description="Helical" evidence="8">
    <location>
        <begin position="342"/>
        <end position="362"/>
    </location>
</feature>
<dbReference type="PATRIC" id="fig|187330.3.peg.3958"/>
<gene>
    <name evidence="9" type="ORF">ADS77_09400</name>
</gene>
<evidence type="ECO:0000256" key="6">
    <source>
        <dbReference type="ARBA" id="ARBA00022989"/>
    </source>
</evidence>
<keyword evidence="3" id="KW-1003">Cell membrane</keyword>
<dbReference type="Proteomes" id="UP000037848">
    <property type="component" value="Unassembled WGS sequence"/>
</dbReference>
<organism evidence="9 10">
    <name type="scientific">Pseudoalteromonas porphyrae</name>
    <dbReference type="NCBI Taxonomy" id="187330"/>
    <lineage>
        <taxon>Bacteria</taxon>
        <taxon>Pseudomonadati</taxon>
        <taxon>Pseudomonadota</taxon>
        <taxon>Gammaproteobacteria</taxon>
        <taxon>Alteromonadales</taxon>
        <taxon>Pseudoalteromonadaceae</taxon>
        <taxon>Pseudoalteromonas</taxon>
    </lineage>
</organism>
<keyword evidence="4" id="KW-0997">Cell inner membrane</keyword>
<name>A0A0N1EK43_9GAMM</name>
<evidence type="ECO:0000256" key="8">
    <source>
        <dbReference type="SAM" id="Phobius"/>
    </source>
</evidence>
<dbReference type="OrthoDB" id="9800207at2"/>
<proteinExistence type="inferred from homology"/>
<dbReference type="RefSeq" id="WP_054205063.1">
    <property type="nucleotide sequence ID" value="NZ_LHPH01000008.1"/>
</dbReference>
<comment type="similarity">
    <text evidence="2">Belongs to the PqiA family.</text>
</comment>
<dbReference type="NCBIfam" id="TIGR00155">
    <property type="entry name" value="pqiA_fam"/>
    <property type="match status" value="1"/>
</dbReference>
<dbReference type="InterPro" id="IPR007498">
    <property type="entry name" value="PqiA-like"/>
</dbReference>
<protein>
    <submittedName>
        <fullName evidence="9">Paraquat-inducible protein</fullName>
    </submittedName>
</protein>
<dbReference type="InterPro" id="IPR005219">
    <property type="entry name" value="PqiA-like_proteobact"/>
</dbReference>
<dbReference type="InterPro" id="IPR051800">
    <property type="entry name" value="PqiA-PqiB_transport"/>
</dbReference>